<gene>
    <name evidence="1" type="ORF">SAMN05444141_102648</name>
</gene>
<sequence>MTALAQADLFLPSLKDLSRAQKQHLIALQRKPLLRVRNGWWRQGDLRRINFKTADRLIALGVARQREGQLVITALGRKLAAEAIRIRSKAS</sequence>
<name>A0A1I6ZW07_9HYPH</name>
<evidence type="ECO:0000313" key="2">
    <source>
        <dbReference type="Proteomes" id="UP000183371"/>
    </source>
</evidence>
<organism evidence="1 2">
    <name type="scientific">Pseudovibrio denitrificans</name>
    <dbReference type="NCBI Taxonomy" id="258256"/>
    <lineage>
        <taxon>Bacteria</taxon>
        <taxon>Pseudomonadati</taxon>
        <taxon>Pseudomonadota</taxon>
        <taxon>Alphaproteobacteria</taxon>
        <taxon>Hyphomicrobiales</taxon>
        <taxon>Stappiaceae</taxon>
        <taxon>Pseudovibrio</taxon>
    </lineage>
</organism>
<protein>
    <submittedName>
        <fullName evidence="1">Uncharacterized protein</fullName>
    </submittedName>
</protein>
<evidence type="ECO:0000313" key="1">
    <source>
        <dbReference type="EMBL" id="SFT66832.1"/>
    </source>
</evidence>
<accession>A0A1I6ZW07</accession>
<dbReference type="EMBL" id="FPBD01000002">
    <property type="protein sequence ID" value="SFT66832.1"/>
    <property type="molecule type" value="Genomic_DNA"/>
</dbReference>
<dbReference type="Proteomes" id="UP000183371">
    <property type="component" value="Unassembled WGS sequence"/>
</dbReference>
<dbReference type="RefSeq" id="WP_054782838.1">
    <property type="nucleotide sequence ID" value="NZ_FPBD01000002.1"/>
</dbReference>
<reference evidence="2" key="1">
    <citation type="submission" date="2016-10" db="EMBL/GenBank/DDBJ databases">
        <authorList>
            <person name="Varghese N."/>
            <person name="Submissions S."/>
        </authorList>
    </citation>
    <scope>NUCLEOTIDE SEQUENCE [LARGE SCALE GENOMIC DNA]</scope>
    <source>
        <strain evidence="2">DSM 17465</strain>
    </source>
</reference>
<proteinExistence type="predicted"/>
<keyword evidence="2" id="KW-1185">Reference proteome</keyword>
<dbReference type="AlphaFoldDB" id="A0A1I6ZW07"/>